<feature type="non-terminal residue" evidence="1">
    <location>
        <position position="1"/>
    </location>
</feature>
<keyword evidence="2" id="KW-1185">Reference proteome</keyword>
<protein>
    <submittedName>
        <fullName evidence="1">Uncharacterized protein</fullName>
    </submittedName>
</protein>
<dbReference type="Proteomes" id="UP001189429">
    <property type="component" value="Unassembled WGS sequence"/>
</dbReference>
<feature type="non-terminal residue" evidence="1">
    <location>
        <position position="182"/>
    </location>
</feature>
<accession>A0ABN9Y5T0</accession>
<evidence type="ECO:0000313" key="2">
    <source>
        <dbReference type="Proteomes" id="UP001189429"/>
    </source>
</evidence>
<name>A0ABN9Y5T0_9DINO</name>
<gene>
    <name evidence="1" type="ORF">PCOR1329_LOCUS81842</name>
</gene>
<organism evidence="1 2">
    <name type="scientific">Prorocentrum cordatum</name>
    <dbReference type="NCBI Taxonomy" id="2364126"/>
    <lineage>
        <taxon>Eukaryota</taxon>
        <taxon>Sar</taxon>
        <taxon>Alveolata</taxon>
        <taxon>Dinophyceae</taxon>
        <taxon>Prorocentrales</taxon>
        <taxon>Prorocentraceae</taxon>
        <taxon>Prorocentrum</taxon>
    </lineage>
</organism>
<reference evidence="1" key="1">
    <citation type="submission" date="2023-10" db="EMBL/GenBank/DDBJ databases">
        <authorList>
            <person name="Chen Y."/>
            <person name="Shah S."/>
            <person name="Dougan E. K."/>
            <person name="Thang M."/>
            <person name="Chan C."/>
        </authorList>
    </citation>
    <scope>NUCLEOTIDE SEQUENCE [LARGE SCALE GENOMIC DNA]</scope>
</reference>
<proteinExistence type="predicted"/>
<comment type="caution">
    <text evidence="1">The sequence shown here is derived from an EMBL/GenBank/DDBJ whole genome shotgun (WGS) entry which is preliminary data.</text>
</comment>
<evidence type="ECO:0000313" key="1">
    <source>
        <dbReference type="EMBL" id="CAK0906569.1"/>
    </source>
</evidence>
<dbReference type="EMBL" id="CAUYUJ010021713">
    <property type="protein sequence ID" value="CAK0906569.1"/>
    <property type="molecule type" value="Genomic_DNA"/>
</dbReference>
<sequence>VGGGVGHGDGDGDGDSASSRRGFALARLDRRLFGALNLWFSPGLVRVDEVGAGPPEEVREASLAVARAAAPHLVGESLPDAGPGRRRCFALGHGQMGLPGSQDGCPAAAAGPRLPAGRPRRFARGCCRAAARGAESAGHGLHLGAGRGARGFLIPPSSAWAERSALTPTLDEGYEDDVGDSR</sequence>